<sequence>MPTPSAGQFLHNALNRAGLTSRSDGDRGSSYIAIPVGAHGVIMVTGMTGRAKENELDYRPIEHQGWGAVYYPNTEEDESHCTEFYQSADSDLVRDTALVVKAVLGVIAGRSAS</sequence>
<proteinExistence type="predicted"/>
<evidence type="ECO:0000313" key="2">
    <source>
        <dbReference type="Proteomes" id="UP000275401"/>
    </source>
</evidence>
<evidence type="ECO:0000313" key="1">
    <source>
        <dbReference type="EMBL" id="RNG15179.1"/>
    </source>
</evidence>
<dbReference type="AlphaFoldDB" id="A0A3M8VE78"/>
<protein>
    <submittedName>
        <fullName evidence="1">Uncharacterized protein</fullName>
    </submittedName>
</protein>
<organism evidence="1 2">
    <name type="scientific">Streptomyces botrytidirepellens</name>
    <dbReference type="NCBI Taxonomy" id="2486417"/>
    <lineage>
        <taxon>Bacteria</taxon>
        <taxon>Bacillati</taxon>
        <taxon>Actinomycetota</taxon>
        <taxon>Actinomycetes</taxon>
        <taxon>Kitasatosporales</taxon>
        <taxon>Streptomycetaceae</taxon>
        <taxon>Streptomyces</taxon>
    </lineage>
</organism>
<reference evidence="1 2" key="1">
    <citation type="submission" date="2018-11" db="EMBL/GenBank/DDBJ databases">
        <title>The Potential of Streptomyces as Biocontrol Agents against the Tomato grey mould, Botrytis cinerea (Gray mold) Frontiers in Microbiology.</title>
        <authorList>
            <person name="Li D."/>
        </authorList>
    </citation>
    <scope>NUCLEOTIDE SEQUENCE [LARGE SCALE GENOMIC DNA]</scope>
    <source>
        <strain evidence="1 2">NEAU-LD23</strain>
    </source>
</reference>
<dbReference type="Proteomes" id="UP000275401">
    <property type="component" value="Unassembled WGS sequence"/>
</dbReference>
<gene>
    <name evidence="1" type="ORF">EEJ42_31085</name>
</gene>
<accession>A0A3M8VE78</accession>
<name>A0A3M8VE78_9ACTN</name>
<dbReference type="EMBL" id="RIBZ01000383">
    <property type="protein sequence ID" value="RNG15179.1"/>
    <property type="molecule type" value="Genomic_DNA"/>
</dbReference>
<comment type="caution">
    <text evidence="1">The sequence shown here is derived from an EMBL/GenBank/DDBJ whole genome shotgun (WGS) entry which is preliminary data.</text>
</comment>
<dbReference type="RefSeq" id="WP_123105199.1">
    <property type="nucleotide sequence ID" value="NZ_RIBZ01000383.1"/>
</dbReference>
<keyword evidence="2" id="KW-1185">Reference proteome</keyword>